<dbReference type="NCBIfam" id="TIGR04223">
    <property type="entry name" value="quorum_AgrD"/>
    <property type="match status" value="1"/>
</dbReference>
<accession>A0A8J8MP99</accession>
<dbReference type="InterPro" id="IPR009229">
    <property type="entry name" value="AgrD"/>
</dbReference>
<evidence type="ECO:0000313" key="3">
    <source>
        <dbReference type="Proteomes" id="UP000683246"/>
    </source>
</evidence>
<keyword evidence="1" id="KW-0812">Transmembrane</keyword>
<evidence type="ECO:0000313" key="2">
    <source>
        <dbReference type="EMBL" id="QUI25114.1"/>
    </source>
</evidence>
<gene>
    <name evidence="2" type="ORF">HZI73_23690</name>
</gene>
<keyword evidence="3" id="KW-1185">Reference proteome</keyword>
<organism evidence="2 3">
    <name type="scientific">Vallitalea pronyensis</name>
    <dbReference type="NCBI Taxonomy" id="1348613"/>
    <lineage>
        <taxon>Bacteria</taxon>
        <taxon>Bacillati</taxon>
        <taxon>Bacillota</taxon>
        <taxon>Clostridia</taxon>
        <taxon>Lachnospirales</taxon>
        <taxon>Vallitaleaceae</taxon>
        <taxon>Vallitalea</taxon>
    </lineage>
</organism>
<evidence type="ECO:0000256" key="1">
    <source>
        <dbReference type="SAM" id="Phobius"/>
    </source>
</evidence>
<dbReference type="AlphaFoldDB" id="A0A8J8MP99"/>
<protein>
    <submittedName>
        <fullName evidence="2">Cyclic lactone autoinducer peptide</fullName>
    </submittedName>
</protein>
<dbReference type="EMBL" id="CP058649">
    <property type="protein sequence ID" value="QUI25114.1"/>
    <property type="molecule type" value="Genomic_DNA"/>
</dbReference>
<dbReference type="KEGG" id="vpy:HZI73_23690"/>
<proteinExistence type="predicted"/>
<dbReference type="Proteomes" id="UP000683246">
    <property type="component" value="Chromosome"/>
</dbReference>
<keyword evidence="1" id="KW-0472">Membrane</keyword>
<name>A0A8J8MP99_9FIRM</name>
<keyword evidence="1" id="KW-1133">Transmembrane helix</keyword>
<feature type="transmembrane region" description="Helical" evidence="1">
    <location>
        <begin position="12"/>
        <end position="35"/>
    </location>
</feature>
<reference evidence="2" key="1">
    <citation type="submission" date="2020-07" db="EMBL/GenBank/DDBJ databases">
        <title>Vallitalea pronyensis genome.</title>
        <authorList>
            <person name="Postec A."/>
        </authorList>
    </citation>
    <scope>NUCLEOTIDE SEQUENCE</scope>
    <source>
        <strain evidence="2">FatNI3</strain>
    </source>
</reference>
<sequence>MKKKLFVMDKLLLSMSSIFMFASFFVASKSSWFLFGETSCPKSLRK</sequence>